<sequence>MFAVHPGRRRTRLLAISLLAATMTVAALAPSAPAATSAEPTATPPPVYLDTHHSFAERAADLVSRMTLSEKAQQLHTNSAPAIPRLGVQQYTYWSEGQHGLNTLGANTNHGTVSGGVHATSFPTNLASTMSWDPDLVYQETTAISDEARGMLDKSLWGVAQNNIGPDKNGYGSLTYWAPTVNLDRDPRWGRTDEAFGEDPYLVGRMAGAFVNGYQGQTRSGQPITPYLKVAATAKHYALNDVENDRHADSSDTTDTNLRDYYTAQFRDLIQNAHVSGLMPSYNAVNGTPSPANTYLGNELAQRTYGFAGYTTSDCGAVGDVYAPGSHNWAPPGWTTATVTGATQWTNTVTGQQVSGAAGGQAYALRAGTHLNCTGAEDTLANLEEAIKAGAVSEGVIDDALLHLFTMRMRTGEFDPPSQVAYTKITKDQLQSPAHQALAEKVAANSLVLLKNDLVPGAAAPLLPADPAKLNNVVVVGDLAGTTTLGDYSGEPALQTNAVQGITSAVKAANPNATITFDACGTSTSATTTASCAAGTLAAVKTADLVVVFVGTDTNLASEGKDRTTIAMPGNYDSLINQVNAVGNPRTALAIQAGGPVSIDKVKGDFPAIVFSAYNGESQGTALAEVLFGKQNPSGHLNFTWYADDTQLPGMKNYGLTPSQTGGIGRTYQYFTGTPTYPFGYGLSYSSFAYSHVHAAPATVGADGQVTVRLDVTNTGSTAGATVAQLYAATPFTVPGVELPRERLAGFQKTTVLAPGQTQHLAIPVRISDLAFWDEGQHREVVYDGPYQFGVGTDASHLVGTSTVTVTGAIVPKTRSVTVQPDQVVFAPGQSIDLAGRNPWIADDTAQAAQHVPADHIVEAVNDDQSFVDLTRTPVSYRSSDPRVAQVSRTGKVTMVAPGVATISATVNGVTGSTPVVVKQPFTLSAPTQVQPGTTFTASTTLVNPAGARPLHEATLTLSASGGWTVHATSPSTFGTVAAGQTVSTTWQVDVPASAQPGKFDVSARATFTSVNGPGSSADATTVLLPHPPYPSLPAAYNNVAVSDDANPGAGNFDGGGASFSAQALASATPSLTPGATFTHDGLTFTWPTAQPGTQDNVVAGGVAGGQTIAVSGTGRTLGLIGVGDYGSPTGTATVTYTDGTTEPYTVTFADWWANAASGGDIVATVPYLNTSSGRTNQQVSLYYAAIPLQTGKTVRYLTLPDISDGATTGTAAMHIFAIAVG</sequence>
<dbReference type="InterPro" id="IPR013783">
    <property type="entry name" value="Ig-like_fold"/>
</dbReference>
<dbReference type="Gene3D" id="2.60.40.1080">
    <property type="match status" value="1"/>
</dbReference>
<feature type="signal peptide" evidence="4">
    <location>
        <begin position="1"/>
        <end position="34"/>
    </location>
</feature>
<dbReference type="EMBL" id="VUOB01000076">
    <property type="protein sequence ID" value="KAA2252257.1"/>
    <property type="molecule type" value="Genomic_DNA"/>
</dbReference>
<dbReference type="InterPro" id="IPR003343">
    <property type="entry name" value="Big_2"/>
</dbReference>
<evidence type="ECO:0000256" key="4">
    <source>
        <dbReference type="SAM" id="SignalP"/>
    </source>
</evidence>
<dbReference type="GO" id="GO:0045493">
    <property type="term" value="P:xylan catabolic process"/>
    <property type="evidence" value="ECO:0007669"/>
    <property type="project" value="InterPro"/>
</dbReference>
<reference evidence="6 7" key="1">
    <citation type="submission" date="2019-09" db="EMBL/GenBank/DDBJ databases">
        <title>Goodfellowia gen. nov., a new genus of the Pseudonocardineae related to Actinoalloteichus, containing Goodfellowia coeruleoviolacea gen. nov., comb. nov. gen. nov., comb. nov.</title>
        <authorList>
            <person name="Labeda D."/>
        </authorList>
    </citation>
    <scope>NUCLEOTIDE SEQUENCE [LARGE SCALE GENOMIC DNA]</scope>
    <source>
        <strain evidence="6 7">AN110305</strain>
    </source>
</reference>
<comment type="caution">
    <text evidence="6">The sequence shown here is derived from an EMBL/GenBank/DDBJ whole genome shotgun (WGS) entry which is preliminary data.</text>
</comment>
<dbReference type="InterPro" id="IPR036962">
    <property type="entry name" value="Glyco_hydro_3_N_sf"/>
</dbReference>
<dbReference type="InterPro" id="IPR008964">
    <property type="entry name" value="Invasin/intimin_cell_adhesion"/>
</dbReference>
<feature type="domain" description="Fibronectin type III-like" evidence="5">
    <location>
        <begin position="722"/>
        <end position="795"/>
    </location>
</feature>
<dbReference type="Gene3D" id="3.20.20.300">
    <property type="entry name" value="Glycoside hydrolase, family 3, N-terminal domain"/>
    <property type="match status" value="1"/>
</dbReference>
<dbReference type="GO" id="GO:0031222">
    <property type="term" value="P:arabinan catabolic process"/>
    <property type="evidence" value="ECO:0007669"/>
    <property type="project" value="TreeGrafter"/>
</dbReference>
<feature type="chain" id="PRO_5022664233" evidence="4">
    <location>
        <begin position="35"/>
        <end position="1222"/>
    </location>
</feature>
<dbReference type="InterPro" id="IPR018905">
    <property type="entry name" value="A-galactase_NEW3"/>
</dbReference>
<evidence type="ECO:0000256" key="2">
    <source>
        <dbReference type="ARBA" id="ARBA00022729"/>
    </source>
</evidence>
<dbReference type="InterPro" id="IPR036881">
    <property type="entry name" value="Glyco_hydro_3_C_sf"/>
</dbReference>
<dbReference type="PANTHER" id="PTHR42721:SF3">
    <property type="entry name" value="BETA-D-XYLOSIDASE 5-RELATED"/>
    <property type="match status" value="1"/>
</dbReference>
<dbReference type="AlphaFoldDB" id="A0A5B2WQG1"/>
<dbReference type="Pfam" id="PF02368">
    <property type="entry name" value="Big_2"/>
    <property type="match status" value="1"/>
</dbReference>
<dbReference type="OrthoDB" id="9803863at2"/>
<dbReference type="Pfam" id="PF00933">
    <property type="entry name" value="Glyco_hydro_3"/>
    <property type="match status" value="1"/>
</dbReference>
<dbReference type="GO" id="GO:0009044">
    <property type="term" value="F:xylan 1,4-beta-xylosidase activity"/>
    <property type="evidence" value="ECO:0007669"/>
    <property type="project" value="InterPro"/>
</dbReference>
<dbReference type="Pfam" id="PF01915">
    <property type="entry name" value="Glyco_hydro_3_C"/>
    <property type="match status" value="1"/>
</dbReference>
<dbReference type="InterPro" id="IPR026891">
    <property type="entry name" value="Fn3-like"/>
</dbReference>
<dbReference type="Pfam" id="PF14310">
    <property type="entry name" value="Fn3-like"/>
    <property type="match status" value="1"/>
</dbReference>
<gene>
    <name evidence="6" type="ORF">F0L68_36610</name>
</gene>
<dbReference type="SUPFAM" id="SSF51445">
    <property type="entry name" value="(Trans)glycosidases"/>
    <property type="match status" value="1"/>
</dbReference>
<accession>A0A5B2WQG1</accession>
<evidence type="ECO:0000259" key="5">
    <source>
        <dbReference type="SMART" id="SM01217"/>
    </source>
</evidence>
<dbReference type="Gene3D" id="2.60.40.10">
    <property type="entry name" value="Immunoglobulins"/>
    <property type="match status" value="1"/>
</dbReference>
<dbReference type="RefSeq" id="WP_149854486.1">
    <property type="nucleotide sequence ID" value="NZ_VUOB01000076.1"/>
</dbReference>
<proteinExistence type="inferred from homology"/>
<dbReference type="GO" id="GO:0046556">
    <property type="term" value="F:alpha-L-arabinofuranosidase activity"/>
    <property type="evidence" value="ECO:0007669"/>
    <property type="project" value="TreeGrafter"/>
</dbReference>
<dbReference type="InterPro" id="IPR017853">
    <property type="entry name" value="GH"/>
</dbReference>
<reference evidence="6 7" key="2">
    <citation type="submission" date="2019-09" db="EMBL/GenBank/DDBJ databases">
        <authorList>
            <person name="Jin C."/>
        </authorList>
    </citation>
    <scope>NUCLEOTIDE SEQUENCE [LARGE SCALE GENOMIC DNA]</scope>
    <source>
        <strain evidence="6 7">AN110305</strain>
    </source>
</reference>
<protein>
    <submittedName>
        <fullName evidence="6">Beta-glucosidase</fullName>
    </submittedName>
</protein>
<evidence type="ECO:0000313" key="6">
    <source>
        <dbReference type="EMBL" id="KAA2252257.1"/>
    </source>
</evidence>
<dbReference type="PANTHER" id="PTHR42721">
    <property type="entry name" value="SUGAR HYDROLASE-RELATED"/>
    <property type="match status" value="1"/>
</dbReference>
<evidence type="ECO:0000313" key="7">
    <source>
        <dbReference type="Proteomes" id="UP000323454"/>
    </source>
</evidence>
<dbReference type="SUPFAM" id="SSF49373">
    <property type="entry name" value="Invasin/intimin cell-adhesion fragments"/>
    <property type="match status" value="1"/>
</dbReference>
<dbReference type="Gene3D" id="3.40.50.1700">
    <property type="entry name" value="Glycoside hydrolase family 3 C-terminal domain"/>
    <property type="match status" value="1"/>
</dbReference>
<keyword evidence="2 4" id="KW-0732">Signal</keyword>
<dbReference type="InterPro" id="IPR001764">
    <property type="entry name" value="Glyco_hydro_3_N"/>
</dbReference>
<organism evidence="6 7">
    <name type="scientific">Solihabitans fulvus</name>
    <dbReference type="NCBI Taxonomy" id="1892852"/>
    <lineage>
        <taxon>Bacteria</taxon>
        <taxon>Bacillati</taxon>
        <taxon>Actinomycetota</taxon>
        <taxon>Actinomycetes</taxon>
        <taxon>Pseudonocardiales</taxon>
        <taxon>Pseudonocardiaceae</taxon>
        <taxon>Solihabitans</taxon>
    </lineage>
</organism>
<name>A0A5B2WQG1_9PSEU</name>
<dbReference type="InterPro" id="IPR044993">
    <property type="entry name" value="BXL"/>
</dbReference>
<dbReference type="SMART" id="SM01217">
    <property type="entry name" value="Fn3_like"/>
    <property type="match status" value="1"/>
</dbReference>
<keyword evidence="3" id="KW-0378">Hydrolase</keyword>
<dbReference type="InterPro" id="IPR002772">
    <property type="entry name" value="Glyco_hydro_3_C"/>
</dbReference>
<dbReference type="Proteomes" id="UP000323454">
    <property type="component" value="Unassembled WGS sequence"/>
</dbReference>
<evidence type="ECO:0000256" key="3">
    <source>
        <dbReference type="ARBA" id="ARBA00022801"/>
    </source>
</evidence>
<evidence type="ECO:0000256" key="1">
    <source>
        <dbReference type="ARBA" id="ARBA00005336"/>
    </source>
</evidence>
<comment type="similarity">
    <text evidence="1">Belongs to the glycosyl hydrolase 3 family.</text>
</comment>
<dbReference type="SUPFAM" id="SSF52279">
    <property type="entry name" value="Beta-D-glucan exohydrolase, C-terminal domain"/>
    <property type="match status" value="1"/>
</dbReference>
<keyword evidence="7" id="KW-1185">Reference proteome</keyword>
<dbReference type="Pfam" id="PF10633">
    <property type="entry name" value="NPCBM_assoc"/>
    <property type="match status" value="1"/>
</dbReference>